<sequence length="395" mass="44881">MAVSDHQKQWNSMVSGLPQEAYGSGLQLPLAGAGTGDPLFDSNYQEARDNAEFYRNQLEMLREEVDDQNTRTSQHYEEKIGTLSERVEHLQNLLTQENFRVERLNGELEMANSQLNEAHMNEANLENMVNELKAALKRKPTYSTSEGAQTPGSTDMPLIQAHVVDTQRSAVPPSLINGESNEEVAAAPAEQSAQALLDSIKNYFLMNQEAYDAIKNTPLASGGQLDIFANRQQEQYASAPFSPEGNSTYFSQPRVQKYLTTPDQSMNSIFNSQTHVENFNVAKLSEELQERIEALQQQLEEETGYRDDLELESQEMRNRIANLTRQVRRQRDEHEEEMLEKDQAHLKKVRELTDTVEDLGKEKALLEKRCADLQNKLDDLRRTPELSDEEEGKAT</sequence>
<keyword evidence="1" id="KW-0175">Coiled coil</keyword>
<evidence type="ECO:0000313" key="4">
    <source>
        <dbReference type="Proteomes" id="UP000281553"/>
    </source>
</evidence>
<feature type="compositionally biased region" description="Basic and acidic residues" evidence="2">
    <location>
        <begin position="374"/>
        <end position="385"/>
    </location>
</feature>
<gene>
    <name evidence="3" type="ORF">DILT_LOCUS44</name>
</gene>
<reference evidence="3 4" key="1">
    <citation type="submission" date="2018-11" db="EMBL/GenBank/DDBJ databases">
        <authorList>
            <consortium name="Pathogen Informatics"/>
        </authorList>
    </citation>
    <scope>NUCLEOTIDE SEQUENCE [LARGE SCALE GENOMIC DNA]</scope>
</reference>
<accession>A0A3P6QA21</accession>
<feature type="region of interest" description="Disordered" evidence="2">
    <location>
        <begin position="374"/>
        <end position="395"/>
    </location>
</feature>
<protein>
    <submittedName>
        <fullName evidence="3">Uncharacterized protein</fullName>
    </submittedName>
</protein>
<feature type="coiled-coil region" evidence="1">
    <location>
        <begin position="44"/>
        <end position="135"/>
    </location>
</feature>
<keyword evidence="4" id="KW-1185">Reference proteome</keyword>
<evidence type="ECO:0000313" key="3">
    <source>
        <dbReference type="EMBL" id="VDK29674.1"/>
    </source>
</evidence>
<organism evidence="3 4">
    <name type="scientific">Dibothriocephalus latus</name>
    <name type="common">Fish tapeworm</name>
    <name type="synonym">Diphyllobothrium latum</name>
    <dbReference type="NCBI Taxonomy" id="60516"/>
    <lineage>
        <taxon>Eukaryota</taxon>
        <taxon>Metazoa</taxon>
        <taxon>Spiralia</taxon>
        <taxon>Lophotrochozoa</taxon>
        <taxon>Platyhelminthes</taxon>
        <taxon>Cestoda</taxon>
        <taxon>Eucestoda</taxon>
        <taxon>Diphyllobothriidea</taxon>
        <taxon>Diphyllobothriidae</taxon>
        <taxon>Dibothriocephalus</taxon>
    </lineage>
</organism>
<evidence type="ECO:0000256" key="1">
    <source>
        <dbReference type="SAM" id="Coils"/>
    </source>
</evidence>
<dbReference type="AlphaFoldDB" id="A0A3P6QA21"/>
<evidence type="ECO:0000256" key="2">
    <source>
        <dbReference type="SAM" id="MobiDB-lite"/>
    </source>
</evidence>
<dbReference type="Proteomes" id="UP000281553">
    <property type="component" value="Unassembled WGS sequence"/>
</dbReference>
<proteinExistence type="predicted"/>
<dbReference type="OrthoDB" id="6242637at2759"/>
<dbReference type="EMBL" id="UYRU01000189">
    <property type="protein sequence ID" value="VDK29674.1"/>
    <property type="molecule type" value="Genomic_DNA"/>
</dbReference>
<feature type="compositionally biased region" description="Acidic residues" evidence="2">
    <location>
        <begin position="386"/>
        <end position="395"/>
    </location>
</feature>
<name>A0A3P6QA21_DIBLA</name>